<dbReference type="EMBL" id="BJYM01000030">
    <property type="protein sequence ID" value="GEN89810.1"/>
    <property type="molecule type" value="Genomic_DNA"/>
</dbReference>
<comment type="caution">
    <text evidence="7">The sequence shown here is derived from an EMBL/GenBank/DDBJ whole genome shotgun (WGS) entry which is preliminary data.</text>
</comment>
<accession>A0A511ZQT5</accession>
<dbReference type="STRING" id="582851.GCA_900162665_04467"/>
<dbReference type="InterPro" id="IPR018333">
    <property type="entry name" value="Squalene_cyclase"/>
</dbReference>
<evidence type="ECO:0000259" key="5">
    <source>
        <dbReference type="Pfam" id="PF13243"/>
    </source>
</evidence>
<dbReference type="PANTHER" id="PTHR11764">
    <property type="entry name" value="TERPENE CYCLASE/MUTASE FAMILY MEMBER"/>
    <property type="match status" value="1"/>
</dbReference>
<dbReference type="Gene3D" id="1.50.10.20">
    <property type="match status" value="2"/>
</dbReference>
<dbReference type="InterPro" id="IPR032697">
    <property type="entry name" value="SQ_cyclase_N"/>
</dbReference>
<keyword evidence="4" id="KW-0413">Isomerase</keyword>
<gene>
    <name evidence="7" type="ORF">OSO01_45490</name>
</gene>
<dbReference type="PROSITE" id="PS01074">
    <property type="entry name" value="TERPENE_SYNTHASES"/>
    <property type="match status" value="1"/>
</dbReference>
<feature type="domain" description="Squalene cyclase N-terminal" evidence="6">
    <location>
        <begin position="9"/>
        <end position="291"/>
    </location>
</feature>
<dbReference type="SFLD" id="SFLDG01016">
    <property type="entry name" value="Prenyltransferase_Like_2"/>
    <property type="match status" value="1"/>
</dbReference>
<dbReference type="Pfam" id="PF13243">
    <property type="entry name" value="SQHop_cyclase_C"/>
    <property type="match status" value="1"/>
</dbReference>
<proteinExistence type="inferred from homology"/>
<dbReference type="UniPathway" id="UPA00337"/>
<name>A0A511ZQT5_9BACI</name>
<dbReference type="RefSeq" id="WP_147212680.1">
    <property type="nucleotide sequence ID" value="NZ_BJYM01000030.1"/>
</dbReference>
<protein>
    <submittedName>
        <fullName evidence="7">Squalene--hopene cyclase</fullName>
    </submittedName>
</protein>
<dbReference type="InterPro" id="IPR006400">
    <property type="entry name" value="Hopene-cyclase"/>
</dbReference>
<keyword evidence="8" id="KW-1185">Reference proteome</keyword>
<dbReference type="InterPro" id="IPR008930">
    <property type="entry name" value="Terpenoid_cyclase/PrenylTrfase"/>
</dbReference>
<dbReference type="GO" id="GO:0016104">
    <property type="term" value="P:triterpenoid biosynthetic process"/>
    <property type="evidence" value="ECO:0007669"/>
    <property type="project" value="InterPro"/>
</dbReference>
<organism evidence="7 8">
    <name type="scientific">Oceanobacillus sojae</name>
    <dbReference type="NCBI Taxonomy" id="582851"/>
    <lineage>
        <taxon>Bacteria</taxon>
        <taxon>Bacillati</taxon>
        <taxon>Bacillota</taxon>
        <taxon>Bacilli</taxon>
        <taxon>Bacillales</taxon>
        <taxon>Bacillaceae</taxon>
        <taxon>Oceanobacillus</taxon>
    </lineage>
</organism>
<dbReference type="GO" id="GO:0016866">
    <property type="term" value="F:intramolecular transferase activity"/>
    <property type="evidence" value="ECO:0007669"/>
    <property type="project" value="InterPro"/>
</dbReference>
<feature type="domain" description="Squalene cyclase C-terminal" evidence="5">
    <location>
        <begin position="306"/>
        <end position="621"/>
    </location>
</feature>
<dbReference type="SUPFAM" id="SSF48239">
    <property type="entry name" value="Terpenoid cyclases/Protein prenyltransferases"/>
    <property type="match status" value="2"/>
</dbReference>
<evidence type="ECO:0000313" key="8">
    <source>
        <dbReference type="Proteomes" id="UP000321558"/>
    </source>
</evidence>
<comment type="similarity">
    <text evidence="2">Belongs to the terpene cyclase/mutase family.</text>
</comment>
<dbReference type="OrthoDB" id="9758578at2"/>
<dbReference type="Proteomes" id="UP000321558">
    <property type="component" value="Unassembled WGS sequence"/>
</dbReference>
<reference evidence="7 8" key="1">
    <citation type="submission" date="2019-07" db="EMBL/GenBank/DDBJ databases">
        <title>Whole genome shotgun sequence of Oceanobacillus sojae NBRC 105379.</title>
        <authorList>
            <person name="Hosoyama A."/>
            <person name="Uohara A."/>
            <person name="Ohji S."/>
            <person name="Ichikawa N."/>
        </authorList>
    </citation>
    <scope>NUCLEOTIDE SEQUENCE [LARGE SCALE GENOMIC DNA]</scope>
    <source>
        <strain evidence="7 8">NBRC 105379</strain>
    </source>
</reference>
<dbReference type="NCBIfam" id="TIGR01507">
    <property type="entry name" value="hopene_cyclase"/>
    <property type="match status" value="1"/>
</dbReference>
<keyword evidence="3" id="KW-0677">Repeat</keyword>
<comment type="pathway">
    <text evidence="1">Secondary metabolite biosynthesis; hopanoid biosynthesis.</text>
</comment>
<evidence type="ECO:0000256" key="4">
    <source>
        <dbReference type="ARBA" id="ARBA00023235"/>
    </source>
</evidence>
<evidence type="ECO:0000256" key="1">
    <source>
        <dbReference type="ARBA" id="ARBA00004999"/>
    </source>
</evidence>
<dbReference type="InterPro" id="IPR032696">
    <property type="entry name" value="SQ_cyclase_C"/>
</dbReference>
<dbReference type="GO" id="GO:0005811">
    <property type="term" value="C:lipid droplet"/>
    <property type="evidence" value="ECO:0007669"/>
    <property type="project" value="InterPro"/>
</dbReference>
<dbReference type="PANTHER" id="PTHR11764:SF20">
    <property type="entry name" value="LANOSTEROL SYNTHASE"/>
    <property type="match status" value="1"/>
</dbReference>
<evidence type="ECO:0000256" key="2">
    <source>
        <dbReference type="ARBA" id="ARBA00009755"/>
    </source>
</evidence>
<dbReference type="InterPro" id="IPR002365">
    <property type="entry name" value="Terpene_synthase_CS"/>
</dbReference>
<dbReference type="Pfam" id="PF13249">
    <property type="entry name" value="SQHop_cyclase_N"/>
    <property type="match status" value="1"/>
</dbReference>
<dbReference type="NCBIfam" id="TIGR01787">
    <property type="entry name" value="squalene_cyclas"/>
    <property type="match status" value="1"/>
</dbReference>
<sequence>MKEKVDAEINQLVDRLTEEQTLDGSWTYPFETGISTDCYMIILLCTLEMDDEDLIDALVSRILRKQGKNGAWKIFHDEAEGSLTATVEACYALLYSGRRKKEDKEIRLATRFIQRHGGLKEINMFAKVMLALTGQYKWPRYIPVPVKIILFPVSFPLNIFDLSLYARSNLIPILITADYKFSRKTKRSPDLSDLFLQRGDDGDWEKELNSWRSFETPFQRGISSLIGLPEQLHELALQRAEEYMLNRTESDGAFYSYFSSTFLMIFALMARGYSKQDPIIIKAVEGLKSFKTNIGKQTHMQYTTANVWNTALISHALQKAGLSPSTKVIDKANQYLLKRQQMKYGDWSIHNQDVIPGGWGFSDINTINPDLDDTTAALRSIRSFAGENTVYRQAWDRGTHWAVSMQNDDGGWPAFEKNVDNTLLSWLPIEGGGSMLLDPSTADLTGRTLEFFGNDTHTDTYQPFIKRGVKWLLQNQEKDGSWYGRWGICYIYGTWAAVTGLAAVKTNSDHPQIQKAIKWLYAIQNQDGGWGESCKSDIEKKYVPLKVSTRTHTAWAIDTLIAAEEKATPEIEQGISYLLETSEKDDWTTAYPKGQGLPGGFYIHYHSYEFLFPLLALANYREKFC</sequence>
<dbReference type="AlphaFoldDB" id="A0A511ZQT5"/>
<evidence type="ECO:0000313" key="7">
    <source>
        <dbReference type="EMBL" id="GEN89810.1"/>
    </source>
</evidence>
<evidence type="ECO:0000256" key="3">
    <source>
        <dbReference type="ARBA" id="ARBA00022737"/>
    </source>
</evidence>
<evidence type="ECO:0000259" key="6">
    <source>
        <dbReference type="Pfam" id="PF13249"/>
    </source>
</evidence>